<evidence type="ECO:0000259" key="12">
    <source>
        <dbReference type="PROSITE" id="PS50146"/>
    </source>
</evidence>
<comment type="catalytic activity">
    <reaction evidence="9 10">
        <text>a 1,2-diacyl-sn-glycerol + ATP = a 1,2-diacyl-sn-glycero-3-phosphate + ADP + H(+)</text>
        <dbReference type="Rhea" id="RHEA:10272"/>
        <dbReference type="ChEBI" id="CHEBI:15378"/>
        <dbReference type="ChEBI" id="CHEBI:17815"/>
        <dbReference type="ChEBI" id="CHEBI:30616"/>
        <dbReference type="ChEBI" id="CHEBI:58608"/>
        <dbReference type="ChEBI" id="CHEBI:456216"/>
        <dbReference type="EC" id="2.7.1.107"/>
    </reaction>
</comment>
<dbReference type="EC" id="2.7.1.107" evidence="9 10"/>
<comment type="similarity">
    <text evidence="1 9 10">Belongs to the eukaryotic diacylglycerol kinase family.</text>
</comment>
<evidence type="ECO:0000256" key="7">
    <source>
        <dbReference type="ARBA" id="ARBA00022840"/>
    </source>
</evidence>
<name>A0A218XY86_PUNGR</name>
<evidence type="ECO:0000313" key="15">
    <source>
        <dbReference type="Proteomes" id="UP000515151"/>
    </source>
</evidence>
<dbReference type="SUPFAM" id="SSF111331">
    <property type="entry name" value="NAD kinase/diacylglycerol kinase-like"/>
    <property type="match status" value="1"/>
</dbReference>
<evidence type="ECO:0000256" key="2">
    <source>
        <dbReference type="ARBA" id="ARBA00011245"/>
    </source>
</evidence>
<evidence type="ECO:0000256" key="3">
    <source>
        <dbReference type="ARBA" id="ARBA00022679"/>
    </source>
</evidence>
<dbReference type="Proteomes" id="UP000197138">
    <property type="component" value="Unassembled WGS sequence"/>
</dbReference>
<comment type="function">
    <text evidence="9">Phosphorylates the second messenger diacylglycerol (DAG) to generate phosphatidic acid (PA), another important signaling molecule. PA is required for plant development and responses to abiotic stress and pathogen attack.</text>
</comment>
<organism evidence="13 14">
    <name type="scientific">Punica granatum</name>
    <name type="common">Pomegranate</name>
    <dbReference type="NCBI Taxonomy" id="22663"/>
    <lineage>
        <taxon>Eukaryota</taxon>
        <taxon>Viridiplantae</taxon>
        <taxon>Streptophyta</taxon>
        <taxon>Embryophyta</taxon>
        <taxon>Tracheophyta</taxon>
        <taxon>Spermatophyta</taxon>
        <taxon>Magnoliopsida</taxon>
        <taxon>eudicotyledons</taxon>
        <taxon>Gunneridae</taxon>
        <taxon>Pentapetalae</taxon>
        <taxon>rosids</taxon>
        <taxon>malvids</taxon>
        <taxon>Myrtales</taxon>
        <taxon>Lythraceae</taxon>
        <taxon>Punica</taxon>
    </lineage>
</organism>
<dbReference type="RefSeq" id="XP_031382238.1">
    <property type="nucleotide sequence ID" value="XM_031526378.1"/>
</dbReference>
<keyword evidence="8 9" id="KW-0346">Stress response</keyword>
<evidence type="ECO:0000256" key="10">
    <source>
        <dbReference type="RuleBase" id="RU361128"/>
    </source>
</evidence>
<dbReference type="PIRSF" id="PIRSF030829">
    <property type="entry name" value="Diacylglycerol_kinase_pln"/>
    <property type="match status" value="1"/>
</dbReference>
<feature type="compositionally biased region" description="Polar residues" evidence="11">
    <location>
        <begin position="1"/>
        <end position="14"/>
    </location>
</feature>
<evidence type="ECO:0000256" key="11">
    <source>
        <dbReference type="SAM" id="MobiDB-lite"/>
    </source>
</evidence>
<reference evidence="13" key="2">
    <citation type="submission" date="2017-06" db="EMBL/GenBank/DDBJ databases">
        <title>The pomegranate genome and the genomics of punicalagin biosynthesis.</title>
        <authorList>
            <person name="Xu C."/>
        </authorList>
    </citation>
    <scope>NUCLEOTIDE SEQUENCE [LARGE SCALE GENOMIC DNA]</scope>
    <source>
        <tissue evidence="13">Fresh leaf</tissue>
    </source>
</reference>
<proteinExistence type="inferred from homology"/>
<comment type="subunit">
    <text evidence="2 9">Monomer.</text>
</comment>
<evidence type="ECO:0000256" key="6">
    <source>
        <dbReference type="ARBA" id="ARBA00022821"/>
    </source>
</evidence>
<dbReference type="OrthoDB" id="242257at2759"/>
<dbReference type="PANTHER" id="PTHR11255">
    <property type="entry name" value="DIACYLGLYCEROL KINASE"/>
    <property type="match status" value="1"/>
</dbReference>
<dbReference type="AlphaFoldDB" id="A0A218XY86"/>
<protein>
    <recommendedName>
        <fullName evidence="9 10">Diacylglycerol kinase</fullName>
        <ecNumber evidence="9 10">2.7.1.107</ecNumber>
    </recommendedName>
</protein>
<reference evidence="15" key="3">
    <citation type="journal article" date="2020" name="Plant Biotechnol. J.">
        <title>The pomegranate (Punica granatum L.) draft genome dissects genetic divergence between soft- and hard-seeded cultivars.</title>
        <authorList>
            <person name="Luo X."/>
            <person name="Li H."/>
            <person name="Wu Z."/>
            <person name="Yao W."/>
            <person name="Zhao P."/>
            <person name="Cao D."/>
            <person name="Yu H."/>
            <person name="Li K."/>
            <person name="Poudel K."/>
            <person name="Zhao D."/>
            <person name="Zhang F."/>
            <person name="Xia X."/>
            <person name="Chen L."/>
            <person name="Wang Q."/>
            <person name="Jing D."/>
            <person name="Cao S."/>
        </authorList>
    </citation>
    <scope>NUCLEOTIDE SEQUENCE [LARGE SCALE GENOMIC DNA]</scope>
</reference>
<keyword evidence="3 9" id="KW-0808">Transferase</keyword>
<evidence type="ECO:0000313" key="16">
    <source>
        <dbReference type="RefSeq" id="XP_031382238.1"/>
    </source>
</evidence>
<dbReference type="Proteomes" id="UP000515151">
    <property type="component" value="Chromosome 2"/>
</dbReference>
<gene>
    <name evidence="16" type="primary">LOC116196584</name>
    <name evidence="13" type="ORF">CDL15_Pgr010539</name>
</gene>
<dbReference type="SMART" id="SM00046">
    <property type="entry name" value="DAGKc"/>
    <property type="match status" value="1"/>
</dbReference>
<dbReference type="SMART" id="SM00045">
    <property type="entry name" value="DAGKa"/>
    <property type="match status" value="1"/>
</dbReference>
<dbReference type="InterPro" id="IPR037607">
    <property type="entry name" value="DGK"/>
</dbReference>
<dbReference type="GO" id="GO:0004143">
    <property type="term" value="F:ATP-dependent diacylglycerol kinase activity"/>
    <property type="evidence" value="ECO:0007669"/>
    <property type="project" value="UniProtKB-UniRule"/>
</dbReference>
<feature type="domain" description="DAGKc" evidence="12">
    <location>
        <begin position="106"/>
        <end position="263"/>
    </location>
</feature>
<evidence type="ECO:0000256" key="4">
    <source>
        <dbReference type="ARBA" id="ARBA00022741"/>
    </source>
</evidence>
<feature type="region of interest" description="Disordered" evidence="11">
    <location>
        <begin position="1"/>
        <end position="40"/>
    </location>
</feature>
<reference evidence="14" key="1">
    <citation type="journal article" date="2017" name="Plant J.">
        <title>The pomegranate (Punica granatum L.) genome and the genomics of punicalagin biosynthesis.</title>
        <authorList>
            <person name="Qin G."/>
            <person name="Xu C."/>
            <person name="Ming R."/>
            <person name="Tang H."/>
            <person name="Guyot R."/>
            <person name="Kramer E.M."/>
            <person name="Hu Y."/>
            <person name="Yi X."/>
            <person name="Qi Y."/>
            <person name="Xu X."/>
            <person name="Gao Z."/>
            <person name="Pan H."/>
            <person name="Jian J."/>
            <person name="Tian Y."/>
            <person name="Yue Z."/>
            <person name="Xu Y."/>
        </authorList>
    </citation>
    <scope>NUCLEOTIDE SEQUENCE [LARGE SCALE GENOMIC DNA]</scope>
    <source>
        <strain evidence="14">cv. Dabenzi</strain>
    </source>
</reference>
<keyword evidence="15" id="KW-1185">Reference proteome</keyword>
<dbReference type="GO" id="GO:0016020">
    <property type="term" value="C:membrane"/>
    <property type="evidence" value="ECO:0007669"/>
    <property type="project" value="TreeGrafter"/>
</dbReference>
<reference evidence="16" key="4">
    <citation type="submission" date="2025-04" db="UniProtKB">
        <authorList>
            <consortium name="RefSeq"/>
        </authorList>
    </citation>
    <scope>IDENTIFICATION</scope>
    <source>
        <tissue evidence="16">Leaf</tissue>
    </source>
</reference>
<accession>A0A218XY86</accession>
<evidence type="ECO:0000313" key="13">
    <source>
        <dbReference type="EMBL" id="OWM89252.1"/>
    </source>
</evidence>
<evidence type="ECO:0000256" key="8">
    <source>
        <dbReference type="ARBA" id="ARBA00023016"/>
    </source>
</evidence>
<dbReference type="PANTHER" id="PTHR11255:SF80">
    <property type="entry name" value="EYE-SPECIFIC DIACYLGLYCEROL KINASE"/>
    <property type="match status" value="1"/>
</dbReference>
<dbReference type="InterPro" id="IPR001206">
    <property type="entry name" value="Diacylglycerol_kinase_cat_dom"/>
</dbReference>
<keyword evidence="4 9" id="KW-0547">Nucleotide-binding</keyword>
<dbReference type="GO" id="GO:0006952">
    <property type="term" value="P:defense response"/>
    <property type="evidence" value="ECO:0007669"/>
    <property type="project" value="UniProtKB-UniRule"/>
</dbReference>
<dbReference type="InterPro" id="IPR016961">
    <property type="entry name" value="Diacylglycerol_kinase_pln"/>
</dbReference>
<dbReference type="FunFam" id="3.40.50.10330:FF:000023">
    <property type="entry name" value="diacylglycerol kinase"/>
    <property type="match status" value="1"/>
</dbReference>
<dbReference type="InterPro" id="IPR016064">
    <property type="entry name" value="NAD/diacylglycerol_kinase_sf"/>
</dbReference>
<evidence type="ECO:0000256" key="9">
    <source>
        <dbReference type="PIRNR" id="PIRNR030829"/>
    </source>
</evidence>
<keyword evidence="6 9" id="KW-0611">Plant defense</keyword>
<keyword evidence="5 9" id="KW-0418">Kinase</keyword>
<dbReference type="Gene3D" id="3.40.50.10330">
    <property type="entry name" value="Probable inorganic polyphosphate/atp-NAD kinase, domain 1"/>
    <property type="match status" value="1"/>
</dbReference>
<dbReference type="Gene3D" id="2.60.200.40">
    <property type="match status" value="1"/>
</dbReference>
<dbReference type="InterPro" id="IPR000756">
    <property type="entry name" value="Diacylglycerol_kin_accessory"/>
</dbReference>
<dbReference type="InterPro" id="IPR017438">
    <property type="entry name" value="ATP-NAD_kinase_N"/>
</dbReference>
<dbReference type="GO" id="GO:0007200">
    <property type="term" value="P:phospholipase C-activating G protein-coupled receptor signaling pathway"/>
    <property type="evidence" value="ECO:0007669"/>
    <property type="project" value="UniProtKB-UniRule"/>
</dbReference>
<dbReference type="PROSITE" id="PS50146">
    <property type="entry name" value="DAGK"/>
    <property type="match status" value="1"/>
</dbReference>
<dbReference type="GO" id="GO:0005524">
    <property type="term" value="F:ATP binding"/>
    <property type="evidence" value="ECO:0007669"/>
    <property type="project" value="UniProtKB-UniRule"/>
</dbReference>
<dbReference type="FunFam" id="2.60.200.40:FF:000011">
    <property type="entry name" value="diacylglycerol kinase"/>
    <property type="match status" value="1"/>
</dbReference>
<evidence type="ECO:0000256" key="1">
    <source>
        <dbReference type="ARBA" id="ARBA00009280"/>
    </source>
</evidence>
<evidence type="ECO:0000256" key="5">
    <source>
        <dbReference type="ARBA" id="ARBA00022777"/>
    </source>
</evidence>
<dbReference type="GeneID" id="116196584"/>
<dbReference type="EMBL" id="MTKT01000670">
    <property type="protein sequence ID" value="OWM89252.1"/>
    <property type="molecule type" value="Genomic_DNA"/>
</dbReference>
<dbReference type="Pfam" id="PF00781">
    <property type="entry name" value="DAGK_cat"/>
    <property type="match status" value="1"/>
</dbReference>
<sequence length="507" mass="56210">MEPPASSSDTTGTGARSPRGATRAGARSPGESARSGARSSVIDSIRGCGLKGMKIDKEELRMRLMMPKYLRIAMRNSIRFQDPNSGLEKGQLSVAETAGEAEPPQPPECPIVVFINSKSGGRHGHELKLRLHQLIAEEQVFDLKDVKPHEFVQYGLGCLEKLASTGDKCAEETRKRIRVMVAGGDGTVGWVLGCLGELNSQGRDPVPPVGIIPLGTGNDLSRSFGWGGSFPFAWKSAVKRALDKASNGRIGRLDSWDLTMSMPFGEKIEPPYSLKPTEDCCLDEGLEIEGQRPEKASCFRGVFYNYYSIGMDAQVAYGFHHLRNEKPYLAQGPIANKLIYSGYTCTQGWFFTPCTSQPSLRGLKNILRIHIKKINCSEWEQIRVPSSVRAIVALNLQNYASGRNPWGNLKPEYLEKRGFVEAHPDDGLLEIFGLKQGWHASFVMVELISAKHIAQAAAIRFEFRGGEWENAFMQMDGEPWRQPLSKDFSTFVEIKRVPFQSVMIHGD</sequence>
<dbReference type="Pfam" id="PF00609">
    <property type="entry name" value="DAGK_acc"/>
    <property type="match status" value="1"/>
</dbReference>
<keyword evidence="7 9" id="KW-0067">ATP-binding</keyword>
<evidence type="ECO:0000313" key="14">
    <source>
        <dbReference type="Proteomes" id="UP000197138"/>
    </source>
</evidence>